<evidence type="ECO:0000256" key="5">
    <source>
        <dbReference type="ARBA" id="ARBA00023295"/>
    </source>
</evidence>
<name>A0A9P4MNM9_9PLEO</name>
<feature type="domain" description="GH16" evidence="7">
    <location>
        <begin position="7"/>
        <end position="278"/>
    </location>
</feature>
<feature type="signal peptide" evidence="6">
    <location>
        <begin position="1"/>
        <end position="18"/>
    </location>
</feature>
<keyword evidence="5" id="KW-0326">Glycosidase</keyword>
<evidence type="ECO:0000256" key="2">
    <source>
        <dbReference type="ARBA" id="ARBA00006865"/>
    </source>
</evidence>
<keyword evidence="6" id="KW-0732">Signal</keyword>
<dbReference type="FunFam" id="2.60.120.200:FF:000114">
    <property type="entry name" value="Probable endo-1,3(4)-beta-glucanase NFIA_089530"/>
    <property type="match status" value="1"/>
</dbReference>
<accession>A0A9P4MNM9</accession>
<dbReference type="Pfam" id="PF26113">
    <property type="entry name" value="GH16_XgeA"/>
    <property type="match status" value="1"/>
</dbReference>
<dbReference type="GO" id="GO:0052861">
    <property type="term" value="F:endo-1,3(4)-beta-glucanase activity"/>
    <property type="evidence" value="ECO:0007669"/>
    <property type="project" value="UniProtKB-EC"/>
</dbReference>
<dbReference type="EMBL" id="ML994061">
    <property type="protein sequence ID" value="KAF2199689.1"/>
    <property type="molecule type" value="Genomic_DNA"/>
</dbReference>
<reference evidence="8" key="1">
    <citation type="journal article" date="2020" name="Stud. Mycol.">
        <title>101 Dothideomycetes genomes: a test case for predicting lifestyles and emergence of pathogens.</title>
        <authorList>
            <person name="Haridas S."/>
            <person name="Albert R."/>
            <person name="Binder M."/>
            <person name="Bloem J."/>
            <person name="Labutti K."/>
            <person name="Salamov A."/>
            <person name="Andreopoulos B."/>
            <person name="Baker S."/>
            <person name="Barry K."/>
            <person name="Bills G."/>
            <person name="Bluhm B."/>
            <person name="Cannon C."/>
            <person name="Castanera R."/>
            <person name="Culley D."/>
            <person name="Daum C."/>
            <person name="Ezra D."/>
            <person name="Gonzalez J."/>
            <person name="Henrissat B."/>
            <person name="Kuo A."/>
            <person name="Liang C."/>
            <person name="Lipzen A."/>
            <person name="Lutzoni F."/>
            <person name="Magnuson J."/>
            <person name="Mondo S."/>
            <person name="Nolan M."/>
            <person name="Ohm R."/>
            <person name="Pangilinan J."/>
            <person name="Park H.-J."/>
            <person name="Ramirez L."/>
            <person name="Alfaro M."/>
            <person name="Sun H."/>
            <person name="Tritt A."/>
            <person name="Yoshinaga Y."/>
            <person name="Zwiers L.-H."/>
            <person name="Turgeon B."/>
            <person name="Goodwin S."/>
            <person name="Spatafora J."/>
            <person name="Crous P."/>
            <person name="Grigoriev I."/>
        </authorList>
    </citation>
    <scope>NUCLEOTIDE SEQUENCE</scope>
    <source>
        <strain evidence="8">ATCC 74209</strain>
    </source>
</reference>
<feature type="chain" id="PRO_5040161774" description="endo-1,3(4)-beta-glucanase" evidence="6">
    <location>
        <begin position="19"/>
        <end position="312"/>
    </location>
</feature>
<evidence type="ECO:0000313" key="9">
    <source>
        <dbReference type="Proteomes" id="UP000799536"/>
    </source>
</evidence>
<dbReference type="PANTHER" id="PTHR10963">
    <property type="entry name" value="GLYCOSYL HYDROLASE-RELATED"/>
    <property type="match status" value="1"/>
</dbReference>
<evidence type="ECO:0000256" key="3">
    <source>
        <dbReference type="ARBA" id="ARBA00012599"/>
    </source>
</evidence>
<protein>
    <recommendedName>
        <fullName evidence="3">endo-1,3(4)-beta-glucanase</fullName>
        <ecNumber evidence="3">3.2.1.6</ecNumber>
    </recommendedName>
</protein>
<dbReference type="InterPro" id="IPR000757">
    <property type="entry name" value="Beta-glucanase-like"/>
</dbReference>
<dbReference type="OrthoDB" id="192832at2759"/>
<evidence type="ECO:0000256" key="4">
    <source>
        <dbReference type="ARBA" id="ARBA00022801"/>
    </source>
</evidence>
<evidence type="ECO:0000256" key="1">
    <source>
        <dbReference type="ARBA" id="ARBA00000124"/>
    </source>
</evidence>
<comment type="catalytic activity">
    <reaction evidence="1">
        <text>Endohydrolysis of (1-&gt;3)- or (1-&gt;4)-linkages in beta-D-glucans when the glucose residue whose reducing group is involved in the linkage to be hydrolyzed is itself substituted at C-3.</text>
        <dbReference type="EC" id="3.2.1.6"/>
    </reaction>
</comment>
<dbReference type="EC" id="3.2.1.6" evidence="3"/>
<evidence type="ECO:0000259" key="7">
    <source>
        <dbReference type="PROSITE" id="PS51762"/>
    </source>
</evidence>
<proteinExistence type="inferred from homology"/>
<dbReference type="Gene3D" id="2.60.120.200">
    <property type="match status" value="1"/>
</dbReference>
<keyword evidence="9" id="KW-1185">Reference proteome</keyword>
<evidence type="ECO:0000313" key="8">
    <source>
        <dbReference type="EMBL" id="KAF2199689.1"/>
    </source>
</evidence>
<dbReference type="PROSITE" id="PS51762">
    <property type="entry name" value="GH16_2"/>
    <property type="match status" value="1"/>
</dbReference>
<dbReference type="InterPro" id="IPR013320">
    <property type="entry name" value="ConA-like_dom_sf"/>
</dbReference>
<dbReference type="SUPFAM" id="SSF49899">
    <property type="entry name" value="Concanavalin A-like lectins/glucanases"/>
    <property type="match status" value="1"/>
</dbReference>
<dbReference type="PANTHER" id="PTHR10963:SF24">
    <property type="entry name" value="GLYCOSIDASE C21B10.07-RELATED"/>
    <property type="match status" value="1"/>
</dbReference>
<dbReference type="AlphaFoldDB" id="A0A9P4MNM9"/>
<dbReference type="InterPro" id="IPR050546">
    <property type="entry name" value="Glycosyl_Hydrlase_16"/>
</dbReference>
<organism evidence="8 9">
    <name type="scientific">Delitschia confertaspora ATCC 74209</name>
    <dbReference type="NCBI Taxonomy" id="1513339"/>
    <lineage>
        <taxon>Eukaryota</taxon>
        <taxon>Fungi</taxon>
        <taxon>Dikarya</taxon>
        <taxon>Ascomycota</taxon>
        <taxon>Pezizomycotina</taxon>
        <taxon>Dothideomycetes</taxon>
        <taxon>Pleosporomycetidae</taxon>
        <taxon>Pleosporales</taxon>
        <taxon>Delitschiaceae</taxon>
        <taxon>Delitschia</taxon>
    </lineage>
</organism>
<comment type="caution">
    <text evidence="8">The sequence shown here is derived from an EMBL/GenBank/DDBJ whole genome shotgun (WGS) entry which is preliminary data.</text>
</comment>
<dbReference type="CDD" id="cd02181">
    <property type="entry name" value="GH16_fungal_Lam16A_glucanase"/>
    <property type="match status" value="1"/>
</dbReference>
<comment type="similarity">
    <text evidence="2">Belongs to the glycosyl hydrolase 16 family.</text>
</comment>
<dbReference type="Proteomes" id="UP000799536">
    <property type="component" value="Unassembled WGS sequence"/>
</dbReference>
<keyword evidence="4" id="KW-0378">Hydrolase</keyword>
<dbReference type="GO" id="GO:0009251">
    <property type="term" value="P:glucan catabolic process"/>
    <property type="evidence" value="ECO:0007669"/>
    <property type="project" value="TreeGrafter"/>
</dbReference>
<gene>
    <name evidence="8" type="ORF">GQ43DRAFT_419682</name>
</gene>
<evidence type="ECO:0000256" key="6">
    <source>
        <dbReference type="SAM" id="SignalP"/>
    </source>
</evidence>
<sequence length="312" mass="33735">MLLAVLLLTARIFSPTSAYTLVEDFSGSNFLSGFNFFSGTDPTHGFVRYLNRADAESQGLISVSDSSIYIGVDSKHQAANGRASVRLESKGTYSHGLFILDLEHMPGGTCGTWPSFWTYGQDGQWPASGEIDIIEGVHTSTTNGMSLHTTDGCSVGNSLMAGSVKTPNCYIRAPGQSANTGCLVESSSAESYGTGFNERGGGVYAMEWTSTAIRIFFFSRSSLPADIRSSSPDPSTWGTPQANFGGSCDIDKHFSNHRIILDTTFCGDWAGATWSSTPQCAALAGSCIDYVRDNPADFRESYWRIRSLRIYQ</sequence>